<keyword evidence="6 9" id="KW-0460">Magnesium</keyword>
<keyword evidence="5 9" id="KW-0067">ATP-binding</keyword>
<evidence type="ECO:0000313" key="11">
    <source>
        <dbReference type="EMBL" id="SDL12817.1"/>
    </source>
</evidence>
<comment type="function">
    <text evidence="9">Reversibly transfers an adenylyl group from ATP to 4'-phosphopantetheine, yielding dephospho-CoA (dPCoA) and pyrophosphate.</text>
</comment>
<dbReference type="STRING" id="246191.SAMN05660337_2185"/>
<keyword evidence="1 9" id="KW-0963">Cytoplasm</keyword>
<dbReference type="PANTHER" id="PTHR21342:SF1">
    <property type="entry name" value="PHOSPHOPANTETHEINE ADENYLYLTRANSFERASE"/>
    <property type="match status" value="1"/>
</dbReference>
<dbReference type="NCBIfam" id="TIGR01510">
    <property type="entry name" value="coaD_prev_kdtB"/>
    <property type="match status" value="1"/>
</dbReference>
<keyword evidence="2 9" id="KW-0808">Transferase</keyword>
<dbReference type="CDD" id="cd02163">
    <property type="entry name" value="PPAT"/>
    <property type="match status" value="1"/>
</dbReference>
<feature type="binding site" evidence="9">
    <location>
        <position position="14"/>
    </location>
    <ligand>
        <name>substrate</name>
    </ligand>
</feature>
<evidence type="ECO:0000256" key="8">
    <source>
        <dbReference type="ARBA" id="ARBA00029346"/>
    </source>
</evidence>
<dbReference type="PANTHER" id="PTHR21342">
    <property type="entry name" value="PHOSPHOPANTETHEINE ADENYLYLTRANSFERASE"/>
    <property type="match status" value="1"/>
</dbReference>
<evidence type="ECO:0000256" key="7">
    <source>
        <dbReference type="ARBA" id="ARBA00022993"/>
    </source>
</evidence>
<feature type="binding site" evidence="9">
    <location>
        <position position="103"/>
    </location>
    <ligand>
        <name>ATP</name>
        <dbReference type="ChEBI" id="CHEBI:30616"/>
    </ligand>
</feature>
<sequence length="167" mass="18903">MAEVKQLTAVFPGTFDPFTRGHFSLVTRGLKTFHKVIVAVAGSTSKNCRFSLDERVDMATRIFGGEPRVHVEPFDGLLVHYVQRSPANVIMRGLRAVSDFEYEFQMALMNRRLDNDIQTVFLMTDYKWMYLSSTIIKDVAVNGGDIKGLIPKQIYEEVLERLAPAGK</sequence>
<evidence type="ECO:0000256" key="2">
    <source>
        <dbReference type="ARBA" id="ARBA00022679"/>
    </source>
</evidence>
<feature type="binding site" evidence="9">
    <location>
        <position position="46"/>
    </location>
    <ligand>
        <name>substrate</name>
    </ligand>
</feature>
<dbReference type="SUPFAM" id="SSF52374">
    <property type="entry name" value="Nucleotidylyl transferase"/>
    <property type="match status" value="1"/>
</dbReference>
<dbReference type="GO" id="GO:0005524">
    <property type="term" value="F:ATP binding"/>
    <property type="evidence" value="ECO:0007669"/>
    <property type="project" value="UniProtKB-KW"/>
</dbReference>
<evidence type="ECO:0000313" key="12">
    <source>
        <dbReference type="Proteomes" id="UP000199053"/>
    </source>
</evidence>
<comment type="pathway">
    <text evidence="9">Cofactor biosynthesis; coenzyme A biosynthesis; CoA from (R)-pantothenate: step 4/5.</text>
</comment>
<protein>
    <recommendedName>
        <fullName evidence="9">Phosphopantetheine adenylyltransferase</fullName>
        <ecNumber evidence="9">2.7.7.3</ecNumber>
    </recommendedName>
    <alternativeName>
        <fullName evidence="9">Dephospho-CoA pyrophosphorylase</fullName>
    </alternativeName>
    <alternativeName>
        <fullName evidence="9">Pantetheine-phosphate adenylyltransferase</fullName>
        <shortName evidence="9">PPAT</shortName>
    </alternativeName>
</protein>
<feature type="binding site" evidence="9">
    <location>
        <position position="22"/>
    </location>
    <ligand>
        <name>ATP</name>
        <dbReference type="ChEBI" id="CHEBI:30616"/>
    </ligand>
</feature>
<comment type="subunit">
    <text evidence="9">Homohexamer.</text>
</comment>
<evidence type="ECO:0000256" key="5">
    <source>
        <dbReference type="ARBA" id="ARBA00022840"/>
    </source>
</evidence>
<accession>A0A1G9HIQ4</accession>
<comment type="similarity">
    <text evidence="9">Belongs to the bacterial CoaD family.</text>
</comment>
<dbReference type="Gene3D" id="3.40.50.620">
    <property type="entry name" value="HUPs"/>
    <property type="match status" value="1"/>
</dbReference>
<keyword evidence="12" id="KW-1185">Reference proteome</keyword>
<comment type="subcellular location">
    <subcellularLocation>
        <location evidence="9">Cytoplasm</location>
    </subcellularLocation>
</comment>
<evidence type="ECO:0000256" key="6">
    <source>
        <dbReference type="ARBA" id="ARBA00022842"/>
    </source>
</evidence>
<evidence type="ECO:0000256" key="3">
    <source>
        <dbReference type="ARBA" id="ARBA00022695"/>
    </source>
</evidence>
<evidence type="ECO:0000256" key="4">
    <source>
        <dbReference type="ARBA" id="ARBA00022741"/>
    </source>
</evidence>
<reference evidence="12" key="1">
    <citation type="submission" date="2016-10" db="EMBL/GenBank/DDBJ databases">
        <authorList>
            <person name="Varghese N."/>
            <person name="Submissions S."/>
        </authorList>
    </citation>
    <scope>NUCLEOTIDE SEQUENCE [LARGE SCALE GENOMIC DNA]</scope>
    <source>
        <strain evidence="12">DSM 16995</strain>
    </source>
</reference>
<dbReference type="GO" id="GO:0005737">
    <property type="term" value="C:cytoplasm"/>
    <property type="evidence" value="ECO:0007669"/>
    <property type="project" value="UniProtKB-SubCell"/>
</dbReference>
<dbReference type="EMBL" id="FNGA01000003">
    <property type="protein sequence ID" value="SDL12817.1"/>
    <property type="molecule type" value="Genomic_DNA"/>
</dbReference>
<dbReference type="Proteomes" id="UP000199053">
    <property type="component" value="Unassembled WGS sequence"/>
</dbReference>
<dbReference type="InterPro" id="IPR004821">
    <property type="entry name" value="Cyt_trans-like"/>
</dbReference>
<dbReference type="GO" id="GO:0004595">
    <property type="term" value="F:pantetheine-phosphate adenylyltransferase activity"/>
    <property type="evidence" value="ECO:0007669"/>
    <property type="project" value="UniProtKB-UniRule"/>
</dbReference>
<dbReference type="RefSeq" id="WP_092161015.1">
    <property type="nucleotide sequence ID" value="NZ_FNGA01000003.1"/>
</dbReference>
<keyword evidence="4 9" id="KW-0547">Nucleotide-binding</keyword>
<feature type="binding site" evidence="9">
    <location>
        <begin position="128"/>
        <end position="134"/>
    </location>
    <ligand>
        <name>ATP</name>
        <dbReference type="ChEBI" id="CHEBI:30616"/>
    </ligand>
</feature>
<dbReference type="NCBIfam" id="TIGR00125">
    <property type="entry name" value="cyt_tran_rel"/>
    <property type="match status" value="1"/>
</dbReference>
<comment type="catalytic activity">
    <reaction evidence="8 9">
        <text>(R)-4'-phosphopantetheine + ATP + H(+) = 3'-dephospho-CoA + diphosphate</text>
        <dbReference type="Rhea" id="RHEA:19801"/>
        <dbReference type="ChEBI" id="CHEBI:15378"/>
        <dbReference type="ChEBI" id="CHEBI:30616"/>
        <dbReference type="ChEBI" id="CHEBI:33019"/>
        <dbReference type="ChEBI" id="CHEBI:57328"/>
        <dbReference type="ChEBI" id="CHEBI:61723"/>
        <dbReference type="EC" id="2.7.7.3"/>
    </reaction>
</comment>
<dbReference type="EC" id="2.7.7.3" evidence="9"/>
<dbReference type="OrthoDB" id="9806661at2"/>
<feature type="binding site" evidence="9">
    <location>
        <begin position="14"/>
        <end position="15"/>
    </location>
    <ligand>
        <name>ATP</name>
        <dbReference type="ChEBI" id="CHEBI:30616"/>
    </ligand>
</feature>
<keyword evidence="7 9" id="KW-0173">Coenzyme A biosynthesis</keyword>
<gene>
    <name evidence="9" type="primary">coaD</name>
    <name evidence="11" type="ORF">SAMN05660337_2185</name>
</gene>
<evidence type="ECO:0000256" key="1">
    <source>
        <dbReference type="ARBA" id="ARBA00022490"/>
    </source>
</evidence>
<feature type="binding site" evidence="9">
    <location>
        <begin position="93"/>
        <end position="95"/>
    </location>
    <ligand>
        <name>ATP</name>
        <dbReference type="ChEBI" id="CHEBI:30616"/>
    </ligand>
</feature>
<dbReference type="InterPro" id="IPR001980">
    <property type="entry name" value="PPAT"/>
</dbReference>
<dbReference type="HAMAP" id="MF_00151">
    <property type="entry name" value="PPAT_bact"/>
    <property type="match status" value="1"/>
</dbReference>
<keyword evidence="3 9" id="KW-0548">Nucleotidyltransferase</keyword>
<name>A0A1G9HIQ4_9BACT</name>
<feature type="binding site" evidence="9">
    <location>
        <position position="78"/>
    </location>
    <ligand>
        <name>substrate</name>
    </ligand>
</feature>
<feature type="domain" description="Cytidyltransferase-like" evidence="10">
    <location>
        <begin position="10"/>
        <end position="138"/>
    </location>
</feature>
<dbReference type="GO" id="GO:0015937">
    <property type="term" value="P:coenzyme A biosynthetic process"/>
    <property type="evidence" value="ECO:0007669"/>
    <property type="project" value="UniProtKB-UniRule"/>
</dbReference>
<dbReference type="InterPro" id="IPR014729">
    <property type="entry name" value="Rossmann-like_a/b/a_fold"/>
</dbReference>
<evidence type="ECO:0000256" key="9">
    <source>
        <dbReference type="HAMAP-Rule" id="MF_00151"/>
    </source>
</evidence>
<comment type="cofactor">
    <cofactor evidence="9">
        <name>Mg(2+)</name>
        <dbReference type="ChEBI" id="CHEBI:18420"/>
    </cofactor>
</comment>
<feature type="site" description="Transition state stabilizer" evidence="9">
    <location>
        <position position="22"/>
    </location>
</feature>
<evidence type="ECO:0000259" key="10">
    <source>
        <dbReference type="Pfam" id="PF01467"/>
    </source>
</evidence>
<dbReference type="UniPathway" id="UPA00241">
    <property type="reaction ID" value="UER00355"/>
</dbReference>
<feature type="binding site" evidence="9">
    <location>
        <position position="92"/>
    </location>
    <ligand>
        <name>substrate</name>
    </ligand>
</feature>
<dbReference type="AlphaFoldDB" id="A0A1G9HIQ4"/>
<organism evidence="11 12">
    <name type="scientific">Maridesulfovibrio ferrireducens</name>
    <dbReference type="NCBI Taxonomy" id="246191"/>
    <lineage>
        <taxon>Bacteria</taxon>
        <taxon>Pseudomonadati</taxon>
        <taxon>Thermodesulfobacteriota</taxon>
        <taxon>Desulfovibrionia</taxon>
        <taxon>Desulfovibrionales</taxon>
        <taxon>Desulfovibrionaceae</taxon>
        <taxon>Maridesulfovibrio</taxon>
    </lineage>
</organism>
<dbReference type="PRINTS" id="PR01020">
    <property type="entry name" value="LPSBIOSNTHSS"/>
</dbReference>
<dbReference type="Pfam" id="PF01467">
    <property type="entry name" value="CTP_transf_like"/>
    <property type="match status" value="1"/>
</dbReference>
<proteinExistence type="inferred from homology"/>